<dbReference type="SFLD" id="SFLDS00003">
    <property type="entry name" value="Haloacid_Dehalogenase"/>
    <property type="match status" value="1"/>
</dbReference>
<comment type="caution">
    <text evidence="1">The sequence shown here is derived from an EMBL/GenBank/DDBJ whole genome shotgun (WGS) entry which is preliminary data.</text>
</comment>
<dbReference type="NCBIfam" id="TIGR00099">
    <property type="entry name" value="Cof-subfamily"/>
    <property type="match status" value="1"/>
</dbReference>
<dbReference type="PANTHER" id="PTHR10000:SF8">
    <property type="entry name" value="HAD SUPERFAMILY HYDROLASE-LIKE, TYPE 3"/>
    <property type="match status" value="1"/>
</dbReference>
<gene>
    <name evidence="1" type="ORF">W5A_05303</name>
</gene>
<keyword evidence="2" id="KW-1185">Reference proteome</keyword>
<dbReference type="GO" id="GO:0016791">
    <property type="term" value="F:phosphatase activity"/>
    <property type="evidence" value="ECO:0007669"/>
    <property type="project" value="TreeGrafter"/>
</dbReference>
<dbReference type="AlphaFoldDB" id="I0WGT9"/>
<dbReference type="RefSeq" id="WP_008238174.1">
    <property type="nucleotide sequence ID" value="NZ_AJJU01000004.1"/>
</dbReference>
<dbReference type="Proteomes" id="UP000005938">
    <property type="component" value="Unassembled WGS sequence"/>
</dbReference>
<dbReference type="GO" id="GO:0000287">
    <property type="term" value="F:magnesium ion binding"/>
    <property type="evidence" value="ECO:0007669"/>
    <property type="project" value="TreeGrafter"/>
</dbReference>
<dbReference type="InterPro" id="IPR000150">
    <property type="entry name" value="Cof"/>
</dbReference>
<dbReference type="InterPro" id="IPR023214">
    <property type="entry name" value="HAD_sf"/>
</dbReference>
<dbReference type="eggNOG" id="COG0561">
    <property type="taxonomic scope" value="Bacteria"/>
</dbReference>
<evidence type="ECO:0000313" key="2">
    <source>
        <dbReference type="Proteomes" id="UP000005938"/>
    </source>
</evidence>
<dbReference type="CDD" id="cd07516">
    <property type="entry name" value="HAD_Pase"/>
    <property type="match status" value="1"/>
</dbReference>
<reference evidence="1 2" key="1">
    <citation type="journal article" date="2012" name="J. Bacteriol.">
        <title>Genome Sequence of the Halotolerant Bacterium Imtechella halotolerans K1T.</title>
        <authorList>
            <person name="Kumar S."/>
            <person name="Vikram S."/>
            <person name="Subramanian S."/>
            <person name="Raghava G.P."/>
            <person name="Pinnaka A.K."/>
        </authorList>
    </citation>
    <scope>NUCLEOTIDE SEQUENCE [LARGE SCALE GENOMIC DNA]</scope>
    <source>
        <strain evidence="1 2">K1</strain>
    </source>
</reference>
<dbReference type="SUPFAM" id="SSF56784">
    <property type="entry name" value="HAD-like"/>
    <property type="match status" value="1"/>
</dbReference>
<name>I0WGT9_9FLAO</name>
<dbReference type="InterPro" id="IPR036412">
    <property type="entry name" value="HAD-like_sf"/>
</dbReference>
<accession>I0WGT9</accession>
<dbReference type="NCBIfam" id="TIGR01484">
    <property type="entry name" value="HAD-SF-IIB"/>
    <property type="match status" value="1"/>
</dbReference>
<dbReference type="Gene3D" id="3.30.1240.10">
    <property type="match status" value="1"/>
</dbReference>
<dbReference type="Gene3D" id="3.40.50.1000">
    <property type="entry name" value="HAD superfamily/HAD-like"/>
    <property type="match status" value="1"/>
</dbReference>
<evidence type="ECO:0000313" key="1">
    <source>
        <dbReference type="EMBL" id="EID75605.1"/>
    </source>
</evidence>
<dbReference type="InterPro" id="IPR006379">
    <property type="entry name" value="HAD-SF_hydro_IIB"/>
</dbReference>
<dbReference type="PANTHER" id="PTHR10000">
    <property type="entry name" value="PHOSPHOSERINE PHOSPHATASE"/>
    <property type="match status" value="1"/>
</dbReference>
<proteinExistence type="predicted"/>
<organism evidence="1 2">
    <name type="scientific">Imtechella halotolerans K1</name>
    <dbReference type="NCBI Taxonomy" id="946077"/>
    <lineage>
        <taxon>Bacteria</taxon>
        <taxon>Pseudomonadati</taxon>
        <taxon>Bacteroidota</taxon>
        <taxon>Flavobacteriia</taxon>
        <taxon>Flavobacteriales</taxon>
        <taxon>Flavobacteriaceae</taxon>
        <taxon>Imtechella</taxon>
    </lineage>
</organism>
<dbReference type="GO" id="GO:0005829">
    <property type="term" value="C:cytosol"/>
    <property type="evidence" value="ECO:0007669"/>
    <property type="project" value="TreeGrafter"/>
</dbReference>
<protein>
    <submittedName>
        <fullName evidence="1">Uncharacterized protein</fullName>
    </submittedName>
</protein>
<sequence>MSFKIIFTDIDGTLLDANRELSESTIYQLTKINKQHPIIFVSARMPKQMTHLQQQAQLEGRPLVCYNGALVITGERIVHSTEIPIDILNDLSRYNQEISNEPFHISLFHNNEWYAPSYDYWAQREENNTKVSPEIESNSTVLNRWKQEGKGAHKVTCMGEAHLIEAAYTYLKKYYDQQLHLYRSKDTYIEIAPKSVSKLTGIQQILGLEYPFKLEEAIAFGDNYNDVEMIAAVGHGVAVANARPEVLAVAKATTLHHKEDGVALYLSKLFQDL</sequence>
<dbReference type="Pfam" id="PF08282">
    <property type="entry name" value="Hydrolase_3"/>
    <property type="match status" value="1"/>
</dbReference>
<dbReference type="STRING" id="946077.W5A_05303"/>
<dbReference type="EMBL" id="AJJU01000004">
    <property type="protein sequence ID" value="EID75605.1"/>
    <property type="molecule type" value="Genomic_DNA"/>
</dbReference>
<dbReference type="SFLD" id="SFLDG01140">
    <property type="entry name" value="C2.B:_Phosphomannomutase_and_P"/>
    <property type="match status" value="1"/>
</dbReference>
<dbReference type="OrthoDB" id="9814970at2"/>
<dbReference type="PATRIC" id="fig|946077.3.peg.1078"/>